<proteinExistence type="predicted"/>
<dbReference type="EMBL" id="CM047908">
    <property type="protein sequence ID" value="KAJ0081316.1"/>
    <property type="molecule type" value="Genomic_DNA"/>
</dbReference>
<protein>
    <submittedName>
        <fullName evidence="1">Uncharacterized protein</fullName>
    </submittedName>
</protein>
<reference evidence="2" key="1">
    <citation type="journal article" date="2023" name="G3 (Bethesda)">
        <title>Genome assembly and association tests identify interacting loci associated with vigor, precocity, and sex in interspecific pistachio rootstocks.</title>
        <authorList>
            <person name="Palmer W."/>
            <person name="Jacygrad E."/>
            <person name="Sagayaradj S."/>
            <person name="Cavanaugh K."/>
            <person name="Han R."/>
            <person name="Bertier L."/>
            <person name="Beede B."/>
            <person name="Kafkas S."/>
            <person name="Golino D."/>
            <person name="Preece J."/>
            <person name="Michelmore R."/>
        </authorList>
    </citation>
    <scope>NUCLEOTIDE SEQUENCE [LARGE SCALE GENOMIC DNA]</scope>
</reference>
<organism evidence="1 2">
    <name type="scientific">Pistacia atlantica</name>
    <dbReference type="NCBI Taxonomy" id="434234"/>
    <lineage>
        <taxon>Eukaryota</taxon>
        <taxon>Viridiplantae</taxon>
        <taxon>Streptophyta</taxon>
        <taxon>Embryophyta</taxon>
        <taxon>Tracheophyta</taxon>
        <taxon>Spermatophyta</taxon>
        <taxon>Magnoliopsida</taxon>
        <taxon>eudicotyledons</taxon>
        <taxon>Gunneridae</taxon>
        <taxon>Pentapetalae</taxon>
        <taxon>rosids</taxon>
        <taxon>malvids</taxon>
        <taxon>Sapindales</taxon>
        <taxon>Anacardiaceae</taxon>
        <taxon>Pistacia</taxon>
    </lineage>
</organism>
<name>A0ACC1A691_9ROSI</name>
<comment type="caution">
    <text evidence="1">The sequence shown here is derived from an EMBL/GenBank/DDBJ whole genome shotgun (WGS) entry which is preliminary data.</text>
</comment>
<accession>A0ACC1A691</accession>
<dbReference type="Proteomes" id="UP001164250">
    <property type="component" value="Chromosome 12"/>
</dbReference>
<evidence type="ECO:0000313" key="2">
    <source>
        <dbReference type="Proteomes" id="UP001164250"/>
    </source>
</evidence>
<evidence type="ECO:0000313" key="1">
    <source>
        <dbReference type="EMBL" id="KAJ0081316.1"/>
    </source>
</evidence>
<keyword evidence="2" id="KW-1185">Reference proteome</keyword>
<sequence>MMKFYFICKSLLLKRVLTAVTTLLFTLFLTFSRFLPLFRSSIKATTIVSSSLIQSIIQLELSLSFFSFKFLMVSEP</sequence>
<gene>
    <name evidence="1" type="ORF">Patl1_10209</name>
</gene>